<dbReference type="GO" id="GO:0071949">
    <property type="term" value="F:FAD binding"/>
    <property type="evidence" value="ECO:0007669"/>
    <property type="project" value="InterPro"/>
</dbReference>
<gene>
    <name evidence="4" type="ORF">AB8Z38_15450</name>
</gene>
<evidence type="ECO:0000256" key="2">
    <source>
        <dbReference type="ARBA" id="ARBA00022827"/>
    </source>
</evidence>
<dbReference type="PANTHER" id="PTHR42659:SF1">
    <property type="entry name" value="OXIDOREDUCTASE"/>
    <property type="match status" value="1"/>
</dbReference>
<dbReference type="PROSITE" id="PS51387">
    <property type="entry name" value="FAD_PCMH"/>
    <property type="match status" value="1"/>
</dbReference>
<dbReference type="InterPro" id="IPR036318">
    <property type="entry name" value="FAD-bd_PCMH-like_sf"/>
</dbReference>
<dbReference type="PANTHER" id="PTHR42659">
    <property type="entry name" value="XANTHINE DEHYDROGENASE SUBUNIT C-RELATED"/>
    <property type="match status" value="1"/>
</dbReference>
<dbReference type="SMART" id="SM01092">
    <property type="entry name" value="CO_deh_flav_C"/>
    <property type="match status" value="1"/>
</dbReference>
<dbReference type="SUPFAM" id="SSF56176">
    <property type="entry name" value="FAD-binding/transporter-associated domain-like"/>
    <property type="match status" value="1"/>
</dbReference>
<evidence type="ECO:0000256" key="1">
    <source>
        <dbReference type="ARBA" id="ARBA00022630"/>
    </source>
</evidence>
<evidence type="ECO:0000259" key="3">
    <source>
        <dbReference type="PROSITE" id="PS51387"/>
    </source>
</evidence>
<dbReference type="InterPro" id="IPR016169">
    <property type="entry name" value="FAD-bd_PCMH_sub2"/>
</dbReference>
<dbReference type="Pfam" id="PF00941">
    <property type="entry name" value="FAD_binding_5"/>
    <property type="match status" value="1"/>
</dbReference>
<dbReference type="SUPFAM" id="SSF55447">
    <property type="entry name" value="CO dehydrogenase flavoprotein C-terminal domain-like"/>
    <property type="match status" value="1"/>
</dbReference>
<dbReference type="Gene3D" id="3.30.43.10">
    <property type="entry name" value="Uridine Diphospho-n-acetylenolpyruvylglucosamine Reductase, domain 2"/>
    <property type="match status" value="1"/>
</dbReference>
<accession>A0AB39XS29</accession>
<dbReference type="Gene3D" id="3.30.465.10">
    <property type="match status" value="2"/>
</dbReference>
<dbReference type="InterPro" id="IPR016166">
    <property type="entry name" value="FAD-bd_PCMH"/>
</dbReference>
<dbReference type="InterPro" id="IPR005107">
    <property type="entry name" value="CO_DH_flav_C"/>
</dbReference>
<dbReference type="InterPro" id="IPR036683">
    <property type="entry name" value="CO_DH_flav_C_dom_sf"/>
</dbReference>
<dbReference type="InterPro" id="IPR051312">
    <property type="entry name" value="Diverse_Substr_Oxidored"/>
</dbReference>
<reference evidence="4" key="1">
    <citation type="submission" date="2024-08" db="EMBL/GenBank/DDBJ databases">
        <authorList>
            <person name="Chaddad Z."/>
            <person name="Lamrabet M."/>
            <person name="Bouhnik O."/>
            <person name="Alami S."/>
            <person name="Wipf D."/>
            <person name="Courty P.E."/>
            <person name="Missbah El Idrissi M."/>
        </authorList>
    </citation>
    <scope>NUCLEOTIDE SEQUENCE</scope>
    <source>
        <strain evidence="4">LLZ17</strain>
    </source>
</reference>
<dbReference type="InterPro" id="IPR002346">
    <property type="entry name" value="Mopterin_DH_FAD-bd"/>
</dbReference>
<proteinExistence type="predicted"/>
<name>A0AB39XS29_9BRAD</name>
<dbReference type="GO" id="GO:0016491">
    <property type="term" value="F:oxidoreductase activity"/>
    <property type="evidence" value="ECO:0007669"/>
    <property type="project" value="InterPro"/>
</dbReference>
<protein>
    <submittedName>
        <fullName evidence="4">Xanthine dehydrogenase family protein subunit M</fullName>
    </submittedName>
</protein>
<dbReference type="RefSeq" id="WP_369725951.1">
    <property type="nucleotide sequence ID" value="NZ_CP165734.1"/>
</dbReference>
<sequence>MRSFLYQRATDPNMAVQLLSAAAAADDPLTQAAAQPLAGGTTLIDLMKLDVMRPTAIVDINPLAQGWSAIETGGESLRLGALAKMSDVAAHSEIERNYPVIANSLKLAASAQLRNMATLGGNVMQRTRCSYFRDISYENCNKRNPGSGCAAMDGVNRMHAVLGTSDRCIATYPGDLAQALIALDAAVEITGKSGSRSIAFAELHKPPGTTPEIETTLQPGELISAFSIPGRWPRSVYLKARDRQSYEFALSSAAVALDLQDGVIRDARVAIGGVATVPWRARETEALLKSQKFDDGLAERAADAAFADAKARQHNGFKIALGKRVVARALAQAATMEIRS</sequence>
<dbReference type="Gene3D" id="3.30.390.50">
    <property type="entry name" value="CO dehydrogenase flavoprotein, C-terminal domain"/>
    <property type="match status" value="1"/>
</dbReference>
<dbReference type="Pfam" id="PF03450">
    <property type="entry name" value="CO_deh_flav_C"/>
    <property type="match status" value="1"/>
</dbReference>
<keyword evidence="2" id="KW-0274">FAD</keyword>
<organism evidence="4">
    <name type="scientific">Bradyrhizobium sp. LLZ17</name>
    <dbReference type="NCBI Taxonomy" id="3239388"/>
    <lineage>
        <taxon>Bacteria</taxon>
        <taxon>Pseudomonadati</taxon>
        <taxon>Pseudomonadota</taxon>
        <taxon>Alphaproteobacteria</taxon>
        <taxon>Hyphomicrobiales</taxon>
        <taxon>Nitrobacteraceae</taxon>
        <taxon>Bradyrhizobium</taxon>
    </lineage>
</organism>
<dbReference type="InterPro" id="IPR016167">
    <property type="entry name" value="FAD-bd_PCMH_sub1"/>
</dbReference>
<dbReference type="AlphaFoldDB" id="A0AB39XS29"/>
<keyword evidence="1" id="KW-0285">Flavoprotein</keyword>
<feature type="domain" description="FAD-binding PCMH-type" evidence="3">
    <location>
        <begin position="1"/>
        <end position="233"/>
    </location>
</feature>
<evidence type="ECO:0000313" key="4">
    <source>
        <dbReference type="EMBL" id="XDV60602.1"/>
    </source>
</evidence>
<dbReference type="EMBL" id="CP165734">
    <property type="protein sequence ID" value="XDV60602.1"/>
    <property type="molecule type" value="Genomic_DNA"/>
</dbReference>